<reference evidence="1 2" key="2">
    <citation type="journal article" date="2022" name="Mol. Ecol. Resour.">
        <title>The genomes of chicory, endive, great burdock and yacon provide insights into Asteraceae paleo-polyploidization history and plant inulin production.</title>
        <authorList>
            <person name="Fan W."/>
            <person name="Wang S."/>
            <person name="Wang H."/>
            <person name="Wang A."/>
            <person name="Jiang F."/>
            <person name="Liu H."/>
            <person name="Zhao H."/>
            <person name="Xu D."/>
            <person name="Zhang Y."/>
        </authorList>
    </citation>
    <scope>NUCLEOTIDE SEQUENCE [LARGE SCALE GENOMIC DNA]</scope>
    <source>
        <strain evidence="2">cv. Yunnan</strain>
        <tissue evidence="1">Leaves</tissue>
    </source>
</reference>
<dbReference type="Proteomes" id="UP001056120">
    <property type="component" value="Linkage Group LG18"/>
</dbReference>
<name>A0ACB9E961_9ASTR</name>
<organism evidence="1 2">
    <name type="scientific">Smallanthus sonchifolius</name>
    <dbReference type="NCBI Taxonomy" id="185202"/>
    <lineage>
        <taxon>Eukaryota</taxon>
        <taxon>Viridiplantae</taxon>
        <taxon>Streptophyta</taxon>
        <taxon>Embryophyta</taxon>
        <taxon>Tracheophyta</taxon>
        <taxon>Spermatophyta</taxon>
        <taxon>Magnoliopsida</taxon>
        <taxon>eudicotyledons</taxon>
        <taxon>Gunneridae</taxon>
        <taxon>Pentapetalae</taxon>
        <taxon>asterids</taxon>
        <taxon>campanulids</taxon>
        <taxon>Asterales</taxon>
        <taxon>Asteraceae</taxon>
        <taxon>Asteroideae</taxon>
        <taxon>Heliantheae alliance</taxon>
        <taxon>Millerieae</taxon>
        <taxon>Smallanthus</taxon>
    </lineage>
</organism>
<accession>A0ACB9E961</accession>
<dbReference type="EMBL" id="CM042035">
    <property type="protein sequence ID" value="KAI3755133.1"/>
    <property type="molecule type" value="Genomic_DNA"/>
</dbReference>
<evidence type="ECO:0000313" key="2">
    <source>
        <dbReference type="Proteomes" id="UP001056120"/>
    </source>
</evidence>
<gene>
    <name evidence="1" type="ORF">L1987_54928</name>
</gene>
<evidence type="ECO:0000313" key="1">
    <source>
        <dbReference type="EMBL" id="KAI3755133.1"/>
    </source>
</evidence>
<keyword evidence="2" id="KW-1185">Reference proteome</keyword>
<protein>
    <submittedName>
        <fullName evidence="1">Uncharacterized protein</fullName>
    </submittedName>
</protein>
<proteinExistence type="predicted"/>
<comment type="caution">
    <text evidence="1">The sequence shown here is derived from an EMBL/GenBank/DDBJ whole genome shotgun (WGS) entry which is preliminary data.</text>
</comment>
<sequence length="273" mass="30184">MLTFSSSVEARKFLYDKKKDHELIFKELLIWDGRDVPFDRIALVQIYGVPQHLWVGGTFERIRQTIGKVVECSVASSESGNLAFEEIGILFDSPLRVSRTPQESRMEKGRIQGGLQTVAWGHQSVFVERADLPSDPRKKVKIKTTNPSERADHPQSMCSSSSFRSGDGKHTPIHSLDGGGAGGPISADHSTPNQVGENEGEVGSGGSRSRDGKGAQNYASIPVDLNEPPGLPLVWGVKGTLMITGVRTWKWRFRTQLRLGNVWELMFPASRTR</sequence>
<reference evidence="2" key="1">
    <citation type="journal article" date="2022" name="Mol. Ecol. Resour.">
        <title>The genomes of chicory, endive, great burdock and yacon provide insights into Asteraceae palaeo-polyploidization history and plant inulin production.</title>
        <authorList>
            <person name="Fan W."/>
            <person name="Wang S."/>
            <person name="Wang H."/>
            <person name="Wang A."/>
            <person name="Jiang F."/>
            <person name="Liu H."/>
            <person name="Zhao H."/>
            <person name="Xu D."/>
            <person name="Zhang Y."/>
        </authorList>
    </citation>
    <scope>NUCLEOTIDE SEQUENCE [LARGE SCALE GENOMIC DNA]</scope>
    <source>
        <strain evidence="2">cv. Yunnan</strain>
    </source>
</reference>